<dbReference type="InterPro" id="IPR003018">
    <property type="entry name" value="GAF"/>
</dbReference>
<proteinExistence type="predicted"/>
<feature type="transmembrane region" description="Helical" evidence="4">
    <location>
        <begin position="118"/>
        <end position="139"/>
    </location>
</feature>
<evidence type="ECO:0000256" key="4">
    <source>
        <dbReference type="SAM" id="Phobius"/>
    </source>
</evidence>
<feature type="transmembrane region" description="Helical" evidence="4">
    <location>
        <begin position="256"/>
        <end position="276"/>
    </location>
</feature>
<evidence type="ECO:0000256" key="2">
    <source>
        <dbReference type="ARBA" id="ARBA00012438"/>
    </source>
</evidence>
<keyword evidence="4" id="KW-0812">Transmembrane</keyword>
<keyword evidence="4" id="KW-0472">Membrane</keyword>
<dbReference type="Pfam" id="PF01590">
    <property type="entry name" value="GAF"/>
    <property type="match status" value="1"/>
</dbReference>
<evidence type="ECO:0000313" key="7">
    <source>
        <dbReference type="Proteomes" id="UP000189818"/>
    </source>
</evidence>
<dbReference type="InterPro" id="IPR029016">
    <property type="entry name" value="GAF-like_dom_sf"/>
</dbReference>
<dbReference type="RefSeq" id="WP_223811052.1">
    <property type="nucleotide sequence ID" value="NZ_FUYM01000010.1"/>
</dbReference>
<dbReference type="Gene3D" id="3.30.450.40">
    <property type="match status" value="1"/>
</dbReference>
<comment type="catalytic activity">
    <reaction evidence="1">
        <text>ATP + protein L-histidine = ADP + protein N-phospho-L-histidine.</text>
        <dbReference type="EC" id="2.7.13.3"/>
    </reaction>
</comment>
<feature type="transmembrane region" description="Helical" evidence="4">
    <location>
        <begin position="62"/>
        <end position="83"/>
    </location>
</feature>
<name>A0A1T5FMX0_9SPHN</name>
<dbReference type="InterPro" id="IPR014265">
    <property type="entry name" value="XrtA/PrsK"/>
</dbReference>
<dbReference type="NCBIfam" id="TIGR02916">
    <property type="entry name" value="PEP_his_kin"/>
    <property type="match status" value="1"/>
</dbReference>
<evidence type="ECO:0000259" key="5">
    <source>
        <dbReference type="PROSITE" id="PS50109"/>
    </source>
</evidence>
<evidence type="ECO:0000256" key="1">
    <source>
        <dbReference type="ARBA" id="ARBA00000085"/>
    </source>
</evidence>
<dbReference type="Gene3D" id="3.30.565.10">
    <property type="entry name" value="Histidine kinase-like ATPase, C-terminal domain"/>
    <property type="match status" value="1"/>
</dbReference>
<dbReference type="EC" id="2.7.13.3" evidence="2"/>
<dbReference type="Proteomes" id="UP000189818">
    <property type="component" value="Unassembled WGS sequence"/>
</dbReference>
<feature type="transmembrane region" description="Helical" evidence="4">
    <location>
        <begin position="89"/>
        <end position="106"/>
    </location>
</feature>
<feature type="transmembrane region" description="Helical" evidence="4">
    <location>
        <begin position="28"/>
        <end position="50"/>
    </location>
</feature>
<dbReference type="STRING" id="439228.SAMN06295920_11053"/>
<organism evidence="6 7">
    <name type="scientific">Rhizorhabdus histidinilytica</name>
    <dbReference type="NCBI Taxonomy" id="439228"/>
    <lineage>
        <taxon>Bacteria</taxon>
        <taxon>Pseudomonadati</taxon>
        <taxon>Pseudomonadota</taxon>
        <taxon>Alphaproteobacteria</taxon>
        <taxon>Sphingomonadales</taxon>
        <taxon>Sphingomonadaceae</taxon>
        <taxon>Rhizorhabdus</taxon>
    </lineage>
</organism>
<feature type="transmembrane region" description="Helical" evidence="4">
    <location>
        <begin position="217"/>
        <end position="236"/>
    </location>
</feature>
<dbReference type="SMART" id="SM00387">
    <property type="entry name" value="HATPase_c"/>
    <property type="match status" value="1"/>
</dbReference>
<protein>
    <recommendedName>
        <fullName evidence="2">histidine kinase</fullName>
        <ecNumber evidence="2">2.7.13.3</ecNumber>
    </recommendedName>
</protein>
<feature type="transmembrane region" description="Helical" evidence="4">
    <location>
        <begin position="191"/>
        <end position="211"/>
    </location>
</feature>
<dbReference type="PANTHER" id="PTHR43547">
    <property type="entry name" value="TWO-COMPONENT HISTIDINE KINASE"/>
    <property type="match status" value="1"/>
</dbReference>
<evidence type="ECO:0000313" key="6">
    <source>
        <dbReference type="EMBL" id="SKB97503.1"/>
    </source>
</evidence>
<dbReference type="InterPro" id="IPR004358">
    <property type="entry name" value="Sig_transdc_His_kin-like_C"/>
</dbReference>
<dbReference type="SUPFAM" id="SSF55781">
    <property type="entry name" value="GAF domain-like"/>
    <property type="match status" value="1"/>
</dbReference>
<evidence type="ECO:0000256" key="3">
    <source>
        <dbReference type="ARBA" id="ARBA00022553"/>
    </source>
</evidence>
<keyword evidence="4" id="KW-1133">Transmembrane helix</keyword>
<dbReference type="AlphaFoldDB" id="A0A1T5FMX0"/>
<gene>
    <name evidence="6" type="ORF">SAMN06295920_11053</name>
</gene>
<feature type="transmembrane region" description="Helical" evidence="4">
    <location>
        <begin position="282"/>
        <end position="301"/>
    </location>
</feature>
<dbReference type="GO" id="GO:0000155">
    <property type="term" value="F:phosphorelay sensor kinase activity"/>
    <property type="evidence" value="ECO:0007669"/>
    <property type="project" value="TreeGrafter"/>
</dbReference>
<dbReference type="InterPro" id="IPR036890">
    <property type="entry name" value="HATPase_C_sf"/>
</dbReference>
<sequence>MARGLEAAMLAQQTELPPVYAASLPEPVILAATQWGHGLAAFMFAALVCWQATVRSGGPRRVALTLACALTALWCVLVARYGAGGISSSVAKSLADIAWLGFLFALQPPLAAGRRRPAILAIYGLLGVLLVAAIVIKLLPLGFAGSPRIQAGLFLTGQSLRVASAIGGLCLLHNLYTAASPEARFGLGSPMLALAVMWTFDLNLATVAYLINGWPTGLFGLRGIVMVLIAPLLVTVSRLATLDRMRVSRATGFQTLTLVLSGAYLAAMVLAARLLAVVGKLALLPQLTVAAVFVAFALSLFPSSRYRQRLKKTLGRQLFQHRYDYRLEWRRFTETVGQPGEDAPPLAERTVKAIADIFDCPGGLLMLCGPDGGLEASARWNWPSLDPPLAAAGTGLAQHLQADGVVEVERLRRGEEPEAAALVPAWMVEEEEAWALVPLIHFDRLVGAVLLERPREPRLLDDEDHDLLRVAGRQVASYLAEARGQEALSDARRFDEFNRRFAFIMHDIKNLVSQLSLLARNAERHADKPEFRADMIDTLQNSVGKMNDLLARLSQHHRARPDEPAPHSLRTLVEEVVRDRSGGHGLRIVGRDDVMATVDPDRFEQALGHLVQNAIDASDPAAPVEIVIGRRGLEAVVEVVDRGCGMSAEFVRTRLFHPFSSTKDGGFGIGAYEARALVTGMGGRLEVQSRPGEGSRFTIVLPLTALLGGDLSKGTA</sequence>
<dbReference type="InterPro" id="IPR003594">
    <property type="entry name" value="HATPase_dom"/>
</dbReference>
<reference evidence="7" key="1">
    <citation type="submission" date="2017-02" db="EMBL/GenBank/DDBJ databases">
        <authorList>
            <person name="Varghese N."/>
            <person name="Submissions S."/>
        </authorList>
    </citation>
    <scope>NUCLEOTIDE SEQUENCE [LARGE SCALE GENOMIC DNA]</scope>
    <source>
        <strain evidence="7">UM2</strain>
    </source>
</reference>
<feature type="transmembrane region" description="Helical" evidence="4">
    <location>
        <begin position="159"/>
        <end position="179"/>
    </location>
</feature>
<dbReference type="SUPFAM" id="SSF55874">
    <property type="entry name" value="ATPase domain of HSP90 chaperone/DNA topoisomerase II/histidine kinase"/>
    <property type="match status" value="1"/>
</dbReference>
<keyword evidence="3" id="KW-0597">Phosphoprotein</keyword>
<keyword evidence="6" id="KW-0808">Transferase</keyword>
<dbReference type="PRINTS" id="PR00344">
    <property type="entry name" value="BCTRLSENSOR"/>
</dbReference>
<dbReference type="PANTHER" id="PTHR43547:SF2">
    <property type="entry name" value="HYBRID SIGNAL TRANSDUCTION HISTIDINE KINASE C"/>
    <property type="match status" value="1"/>
</dbReference>
<keyword evidence="7" id="KW-1185">Reference proteome</keyword>
<feature type="domain" description="Histidine kinase" evidence="5">
    <location>
        <begin position="503"/>
        <end position="705"/>
    </location>
</feature>
<dbReference type="EMBL" id="FUYM01000010">
    <property type="protein sequence ID" value="SKB97503.1"/>
    <property type="molecule type" value="Genomic_DNA"/>
</dbReference>
<dbReference type="InterPro" id="IPR005467">
    <property type="entry name" value="His_kinase_dom"/>
</dbReference>
<keyword evidence="6" id="KW-0418">Kinase</keyword>
<accession>A0A1T5FMX0</accession>
<dbReference type="PROSITE" id="PS50109">
    <property type="entry name" value="HIS_KIN"/>
    <property type="match status" value="1"/>
</dbReference>
<dbReference type="Pfam" id="PF02518">
    <property type="entry name" value="HATPase_c"/>
    <property type="match status" value="1"/>
</dbReference>